<proteinExistence type="predicted"/>
<dbReference type="EMBL" id="FNNC01000002">
    <property type="protein sequence ID" value="SDW45074.1"/>
    <property type="molecule type" value="Genomic_DNA"/>
</dbReference>
<evidence type="ECO:0000313" key="4">
    <source>
        <dbReference type="Proteomes" id="UP000199488"/>
    </source>
</evidence>
<feature type="transmembrane region" description="Helical" evidence="2">
    <location>
        <begin position="390"/>
        <end position="410"/>
    </location>
</feature>
<feature type="transmembrane region" description="Helical" evidence="2">
    <location>
        <begin position="98"/>
        <end position="116"/>
    </location>
</feature>
<evidence type="ECO:0000256" key="2">
    <source>
        <dbReference type="SAM" id="Phobius"/>
    </source>
</evidence>
<feature type="transmembrane region" description="Helical" evidence="2">
    <location>
        <begin position="64"/>
        <end position="86"/>
    </location>
</feature>
<feature type="transmembrane region" description="Helical" evidence="2">
    <location>
        <begin position="128"/>
        <end position="147"/>
    </location>
</feature>
<evidence type="ECO:0000256" key="1">
    <source>
        <dbReference type="SAM" id="MobiDB-lite"/>
    </source>
</evidence>
<feature type="transmembrane region" description="Helical" evidence="2">
    <location>
        <begin position="39"/>
        <end position="57"/>
    </location>
</feature>
<dbReference type="STRING" id="1122204.SAMN05421781_1479"/>
<dbReference type="InterPro" id="IPR049504">
    <property type="entry name" value="O-antigen_lig"/>
</dbReference>
<feature type="transmembrane region" description="Helical" evidence="2">
    <location>
        <begin position="196"/>
        <end position="214"/>
    </location>
</feature>
<feature type="transmembrane region" description="Helical" evidence="2">
    <location>
        <begin position="12"/>
        <end position="33"/>
    </location>
</feature>
<protein>
    <submittedName>
        <fullName evidence="3">O-antigen ligase like membrane protein</fullName>
    </submittedName>
</protein>
<dbReference type="Pfam" id="PF13425">
    <property type="entry name" value="O-antigen_lig"/>
    <property type="match status" value="1"/>
</dbReference>
<sequence>MERTASLSFENIARIVLLTYLLVQPVLDLLIFFDTPLVSQLRALFIGAGLVYLYFFSTGWIRKLLFIYIPVLFVYFAINFGVNYFVKDPYVLSIEVTNIVKSIYFPIIVFTYLTFIYQQIDEGLHKKIIPYILGINMLVIGVVVFLADITGTGRRAYGFLAKEGHTGWFFSGNEISAITAMGFPFVVLVLMKTEKLWKKMAIMAGALLIIWAMMTLGTKVAFVGLIAGLVLGIVYAIITLFQRKYLNFVILAVVFIVTAVATPAMPIGNNLGLAVTESMNEEPEPAEEEEESASAEGQPEDAGGEENAAENTEEPSEEEPNQEILNTINSIPYHSAILSGREEHLAEAFHQLNEAPVIQKIVGMGVYQNYPNEEEAAPIEMDLFDWFFDYGFIGLLILTFPIFVTAYVIIRNLIKYKMAPLNIYFFFGLISMGLGISASIIAGHILYYPAAAIYLAVAMALTMKYSEPQQNTLSFRSKNKY</sequence>
<accession>A0A1H2TP42</accession>
<dbReference type="GO" id="GO:0016874">
    <property type="term" value="F:ligase activity"/>
    <property type="evidence" value="ECO:0007669"/>
    <property type="project" value="UniProtKB-KW"/>
</dbReference>
<keyword evidence="3" id="KW-0436">Ligase</keyword>
<feature type="transmembrane region" description="Helical" evidence="2">
    <location>
        <begin position="422"/>
        <end position="441"/>
    </location>
</feature>
<dbReference type="Proteomes" id="UP000199488">
    <property type="component" value="Unassembled WGS sequence"/>
</dbReference>
<evidence type="ECO:0000313" key="3">
    <source>
        <dbReference type="EMBL" id="SDW45074.1"/>
    </source>
</evidence>
<feature type="compositionally biased region" description="Acidic residues" evidence="1">
    <location>
        <begin position="279"/>
        <end position="321"/>
    </location>
</feature>
<dbReference type="RefSeq" id="WP_091613116.1">
    <property type="nucleotide sequence ID" value="NZ_FNNC01000002.1"/>
</dbReference>
<feature type="transmembrane region" description="Helical" evidence="2">
    <location>
        <begin position="220"/>
        <end position="238"/>
    </location>
</feature>
<keyword evidence="2" id="KW-1133">Transmembrane helix</keyword>
<reference evidence="3 4" key="1">
    <citation type="submission" date="2016-10" db="EMBL/GenBank/DDBJ databases">
        <authorList>
            <person name="de Groot N.N."/>
        </authorList>
    </citation>
    <scope>NUCLEOTIDE SEQUENCE [LARGE SCALE GENOMIC DNA]</scope>
    <source>
        <strain evidence="3 4">DSM 23126</strain>
    </source>
</reference>
<feature type="transmembrane region" description="Helical" evidence="2">
    <location>
        <begin position="245"/>
        <end position="265"/>
    </location>
</feature>
<dbReference type="AlphaFoldDB" id="A0A1H2TP42"/>
<feature type="region of interest" description="Disordered" evidence="1">
    <location>
        <begin position="277"/>
        <end position="321"/>
    </location>
</feature>
<organism evidence="3 4">
    <name type="scientific">Marinococcus luteus</name>
    <dbReference type="NCBI Taxonomy" id="1122204"/>
    <lineage>
        <taxon>Bacteria</taxon>
        <taxon>Bacillati</taxon>
        <taxon>Bacillota</taxon>
        <taxon>Bacilli</taxon>
        <taxon>Bacillales</taxon>
        <taxon>Bacillaceae</taxon>
        <taxon>Marinococcus</taxon>
    </lineage>
</organism>
<feature type="transmembrane region" description="Helical" evidence="2">
    <location>
        <begin position="167"/>
        <end position="189"/>
    </location>
</feature>
<keyword evidence="4" id="KW-1185">Reference proteome</keyword>
<keyword evidence="2" id="KW-0812">Transmembrane</keyword>
<name>A0A1H2TP42_9BACI</name>
<keyword evidence="2" id="KW-0472">Membrane</keyword>
<gene>
    <name evidence="3" type="ORF">SAMN05421781_1479</name>
</gene>